<dbReference type="EMBL" id="UOFG01000089">
    <property type="protein sequence ID" value="VAW59625.1"/>
    <property type="molecule type" value="Genomic_DNA"/>
</dbReference>
<proteinExistence type="predicted"/>
<protein>
    <submittedName>
        <fullName evidence="1">Uncharacterized protein</fullName>
    </submittedName>
</protein>
<dbReference type="AlphaFoldDB" id="A0A3B0WUF5"/>
<accession>A0A3B0WUF5</accession>
<evidence type="ECO:0000313" key="1">
    <source>
        <dbReference type="EMBL" id="VAW59625.1"/>
    </source>
</evidence>
<name>A0A3B0WUF5_9ZZZZ</name>
<reference evidence="1" key="1">
    <citation type="submission" date="2018-06" db="EMBL/GenBank/DDBJ databases">
        <authorList>
            <person name="Zhirakovskaya E."/>
        </authorList>
    </citation>
    <scope>NUCLEOTIDE SEQUENCE</scope>
</reference>
<dbReference type="Gene3D" id="2.60.200.60">
    <property type="match status" value="2"/>
</dbReference>
<sequence>MGRPAARTGDMHLCPMVAPGPCPHIGGPVAAGSPNVITGGMPQARVGDKAICCCPPDTIAAGSSGVIVNGKAAARMGDSTAHGGKIILGCMTVLMGGGGGGGGQSASASGSSAIEGMEAGSEVGKTVVYGQKPVSTFAQSLQEAAGNGEPYAELSFCEVPDRLTTRASDGSATLITTKTDKELRELVALSRSDVDGIDIGRSFTNLPGSVRNFPGVQNNKNGTFNITDRDAFINQVDTLFKSDGNRLNPVIRDRIVNFIGNDASRVFPVKGRGLPGLHAEVQAVNAALNKAPIGTLPRNINVSTIDLLPGSNQGLAFPACNNCGGILQGFNILTGVK</sequence>
<organism evidence="1">
    <name type="scientific">hydrothermal vent metagenome</name>
    <dbReference type="NCBI Taxonomy" id="652676"/>
    <lineage>
        <taxon>unclassified sequences</taxon>
        <taxon>metagenomes</taxon>
        <taxon>ecological metagenomes</taxon>
    </lineage>
</organism>
<gene>
    <name evidence="1" type="ORF">MNBD_GAMMA11-2255</name>
</gene>
<dbReference type="Pfam" id="PF05488">
    <property type="entry name" value="PAAR_motif"/>
    <property type="match status" value="1"/>
</dbReference>
<dbReference type="Pfam" id="PF14431">
    <property type="entry name" value="YwqJ-deaminase"/>
    <property type="match status" value="1"/>
</dbReference>
<dbReference type="CDD" id="cd14738">
    <property type="entry name" value="PAAR_2"/>
    <property type="match status" value="1"/>
</dbReference>
<dbReference type="InterPro" id="IPR008727">
    <property type="entry name" value="PAAR_motif"/>
</dbReference>
<dbReference type="InterPro" id="IPR025968">
    <property type="entry name" value="YwqJ_deaminase"/>
</dbReference>